<organism evidence="1 2">
    <name type="scientific">Phycomyces blakesleeanus (strain ATCC 8743b / DSM 1359 / FGSC 10004 / NBRC 33097 / NRRL 1555)</name>
    <dbReference type="NCBI Taxonomy" id="763407"/>
    <lineage>
        <taxon>Eukaryota</taxon>
        <taxon>Fungi</taxon>
        <taxon>Fungi incertae sedis</taxon>
        <taxon>Mucoromycota</taxon>
        <taxon>Mucoromycotina</taxon>
        <taxon>Mucoromycetes</taxon>
        <taxon>Mucorales</taxon>
        <taxon>Phycomycetaceae</taxon>
        <taxon>Phycomyces</taxon>
    </lineage>
</organism>
<keyword evidence="2" id="KW-1185">Reference proteome</keyword>
<dbReference type="VEuPathDB" id="FungiDB:PHYBLDRAFT_58522"/>
<gene>
    <name evidence="1" type="ORF">PHYBLDRAFT_58522</name>
</gene>
<dbReference type="GeneID" id="29001246"/>
<sequence length="321" mass="36498">MDEASNPLDRLHVHHLHHTRCQAIPRREKILVHALNIRKTVDGRKESGNNTFSCPERHQTADQVLALYANGGSQLSQRALSWPEPKLRTSNIVTCNLEVAGPSVICGTNDRLAAKPVIDCCLSEQEILHVLPWFLSRLDCRAVDTDCPFDLPTTVCLQRAHLLHHIAKMNLHMLVHHENCRLQPLFFDLTMEKGMPATNDPIKMIKTLISIYPIDLLLCFLDISSSDPPLLSNSACSNKFHHCCFRTIKNKMIDDNRWNNKQEEVYLIDSLPLAIGFLQGSSRSHEIGWYISPGCANCFVNIFQTDIQGKWVQWSLDNFKT</sequence>
<proteinExistence type="predicted"/>
<dbReference type="InParanoid" id="A0A167QCC9"/>
<dbReference type="Proteomes" id="UP000077315">
    <property type="component" value="Unassembled WGS sequence"/>
</dbReference>
<accession>A0A167QCC9</accession>
<dbReference type="AlphaFoldDB" id="A0A167QCC9"/>
<dbReference type="EMBL" id="KV440972">
    <property type="protein sequence ID" value="OAD79474.1"/>
    <property type="molecule type" value="Genomic_DNA"/>
</dbReference>
<protein>
    <submittedName>
        <fullName evidence="1">Uncharacterized protein</fullName>
    </submittedName>
</protein>
<dbReference type="RefSeq" id="XP_018297514.1">
    <property type="nucleotide sequence ID" value="XM_018440340.1"/>
</dbReference>
<reference evidence="2" key="1">
    <citation type="submission" date="2015-06" db="EMBL/GenBank/DDBJ databases">
        <title>Expansion of signal transduction pathways in fungi by whole-genome duplication.</title>
        <authorList>
            <consortium name="DOE Joint Genome Institute"/>
            <person name="Corrochano L.M."/>
            <person name="Kuo A."/>
            <person name="Marcet-Houben M."/>
            <person name="Polaino S."/>
            <person name="Salamov A."/>
            <person name="Villalobos J.M."/>
            <person name="Alvarez M.I."/>
            <person name="Avalos J."/>
            <person name="Benito E.P."/>
            <person name="Benoit I."/>
            <person name="Burger G."/>
            <person name="Camino L.P."/>
            <person name="Canovas D."/>
            <person name="Cerda-Olmedo E."/>
            <person name="Cheng J.-F."/>
            <person name="Dominguez A."/>
            <person name="Elias M."/>
            <person name="Eslava A.P."/>
            <person name="Glaser F."/>
            <person name="Grimwood J."/>
            <person name="Gutierrez G."/>
            <person name="Heitman J."/>
            <person name="Henrissat B."/>
            <person name="Iturriaga E.A."/>
            <person name="Lang B.F."/>
            <person name="Lavin J.L."/>
            <person name="Lee S."/>
            <person name="Li W."/>
            <person name="Lindquist E."/>
            <person name="Lopez-Garcia S."/>
            <person name="Luque E.M."/>
            <person name="Marcos A.T."/>
            <person name="Martin J."/>
            <person name="McCluskey K."/>
            <person name="Medina H.R."/>
            <person name="Miralles-Duran A."/>
            <person name="Miyazaki A."/>
            <person name="Munoz-Torres E."/>
            <person name="Oguiza J.A."/>
            <person name="Ohm R."/>
            <person name="Olmedo M."/>
            <person name="Orejas M."/>
            <person name="Ortiz-Castellanos L."/>
            <person name="Pisabarro A.G."/>
            <person name="Rodriguez-Romero J."/>
            <person name="Ruiz-Herrera J."/>
            <person name="Ruiz-Vazquez R."/>
            <person name="Sanz C."/>
            <person name="Schackwitz W."/>
            <person name="Schmutz J."/>
            <person name="Shahriari M."/>
            <person name="Shelest E."/>
            <person name="Silva-Franco F."/>
            <person name="Soanes D."/>
            <person name="Syed K."/>
            <person name="Tagua V.G."/>
            <person name="Talbot N.J."/>
            <person name="Thon M."/>
            <person name="De vries R.P."/>
            <person name="Wiebenga A."/>
            <person name="Yadav J.S."/>
            <person name="Braun E.L."/>
            <person name="Baker S."/>
            <person name="Garre V."/>
            <person name="Horwitz B."/>
            <person name="Torres-Martinez S."/>
            <person name="Idnurm A."/>
            <person name="Herrera-Estrella A."/>
            <person name="Gabaldon T."/>
            <person name="Grigoriev I.V."/>
        </authorList>
    </citation>
    <scope>NUCLEOTIDE SEQUENCE [LARGE SCALE GENOMIC DNA]</scope>
    <source>
        <strain evidence="2">NRRL 1555(-)</strain>
    </source>
</reference>
<name>A0A167QCC9_PHYB8</name>
<evidence type="ECO:0000313" key="2">
    <source>
        <dbReference type="Proteomes" id="UP000077315"/>
    </source>
</evidence>
<evidence type="ECO:0000313" key="1">
    <source>
        <dbReference type="EMBL" id="OAD79474.1"/>
    </source>
</evidence>